<name>A0A9D2ESP6_9FIRM</name>
<proteinExistence type="predicted"/>
<organism evidence="2 3">
    <name type="scientific">Candidatus Gemmiger excrementigallinarum</name>
    <dbReference type="NCBI Taxonomy" id="2838609"/>
    <lineage>
        <taxon>Bacteria</taxon>
        <taxon>Bacillati</taxon>
        <taxon>Bacillota</taxon>
        <taxon>Clostridia</taxon>
        <taxon>Eubacteriales</taxon>
        <taxon>Gemmiger</taxon>
    </lineage>
</organism>
<dbReference type="Gene3D" id="3.40.50.1820">
    <property type="entry name" value="alpha/beta hydrolase"/>
    <property type="match status" value="1"/>
</dbReference>
<comment type="caution">
    <text evidence="2">The sequence shown here is derived from an EMBL/GenBank/DDBJ whole genome shotgun (WGS) entry which is preliminary data.</text>
</comment>
<dbReference type="Pfam" id="PF12146">
    <property type="entry name" value="Hydrolase_4"/>
    <property type="match status" value="1"/>
</dbReference>
<accession>A0A9D2ESP6</accession>
<evidence type="ECO:0000259" key="1">
    <source>
        <dbReference type="Pfam" id="PF12146"/>
    </source>
</evidence>
<dbReference type="AlphaFoldDB" id="A0A9D2ESP6"/>
<evidence type="ECO:0000313" key="2">
    <source>
        <dbReference type="EMBL" id="HIZ43094.1"/>
    </source>
</evidence>
<dbReference type="PANTHER" id="PTHR11614">
    <property type="entry name" value="PHOSPHOLIPASE-RELATED"/>
    <property type="match status" value="1"/>
</dbReference>
<sequence length="309" mass="35303">MRIEKILSEFDGLGLEIAVIVPEGNPKGVIQVSHGMAEHKERYYDFMNYLSDHGYVCVIHDHRGHGGSVEKAEDYGFFYTENEQAIIEDLHTVTKYIKHIYSGLPVFLFSHSMGTLVARGYLKRYDSEIDKVVLCGPPTYNAAAGLGLLLARLSKPFIKEKAPNKMLNAMAFSQFNAGNSIPNSWLSENQANVAQYNQDPKCGFIFTTNGFVNLLRLQKAAFEKRNWHVSNPHLPILVIAGEEDPVIRSRKRFEQLIAFLSELGYTNISSKLYEHMRHEILNEEKKLDVYKDILLFYDEFQHTTSYSQV</sequence>
<protein>
    <submittedName>
        <fullName evidence="2">Alpha/beta hydrolase</fullName>
    </submittedName>
</protein>
<reference evidence="2" key="2">
    <citation type="submission" date="2021-04" db="EMBL/GenBank/DDBJ databases">
        <authorList>
            <person name="Gilroy R."/>
        </authorList>
    </citation>
    <scope>NUCLEOTIDE SEQUENCE</scope>
    <source>
        <strain evidence="2">ChiSxjej1B13-11774</strain>
    </source>
</reference>
<feature type="domain" description="Serine aminopeptidase S33" evidence="1">
    <location>
        <begin position="25"/>
        <end position="284"/>
    </location>
</feature>
<gene>
    <name evidence="2" type="ORF">H9811_11110</name>
</gene>
<reference evidence="2" key="1">
    <citation type="journal article" date="2021" name="PeerJ">
        <title>Extensive microbial diversity within the chicken gut microbiome revealed by metagenomics and culture.</title>
        <authorList>
            <person name="Gilroy R."/>
            <person name="Ravi A."/>
            <person name="Getino M."/>
            <person name="Pursley I."/>
            <person name="Horton D.L."/>
            <person name="Alikhan N.F."/>
            <person name="Baker D."/>
            <person name="Gharbi K."/>
            <person name="Hall N."/>
            <person name="Watson M."/>
            <person name="Adriaenssens E.M."/>
            <person name="Foster-Nyarko E."/>
            <person name="Jarju S."/>
            <person name="Secka A."/>
            <person name="Antonio M."/>
            <person name="Oren A."/>
            <person name="Chaudhuri R.R."/>
            <person name="La Ragione R."/>
            <person name="Hildebrand F."/>
            <person name="Pallen M.J."/>
        </authorList>
    </citation>
    <scope>NUCLEOTIDE SEQUENCE</scope>
    <source>
        <strain evidence="2">ChiSxjej1B13-11774</strain>
    </source>
</reference>
<dbReference type="InterPro" id="IPR022742">
    <property type="entry name" value="Hydrolase_4"/>
</dbReference>
<dbReference type="EMBL" id="DXBP01000067">
    <property type="protein sequence ID" value="HIZ43094.1"/>
    <property type="molecule type" value="Genomic_DNA"/>
</dbReference>
<keyword evidence="2" id="KW-0378">Hydrolase</keyword>
<dbReference type="InterPro" id="IPR051044">
    <property type="entry name" value="MAG_DAG_Lipase"/>
</dbReference>
<dbReference type="InterPro" id="IPR029058">
    <property type="entry name" value="AB_hydrolase_fold"/>
</dbReference>
<evidence type="ECO:0000313" key="3">
    <source>
        <dbReference type="Proteomes" id="UP000824048"/>
    </source>
</evidence>
<dbReference type="Proteomes" id="UP000824048">
    <property type="component" value="Unassembled WGS sequence"/>
</dbReference>
<dbReference type="SUPFAM" id="SSF53474">
    <property type="entry name" value="alpha/beta-Hydrolases"/>
    <property type="match status" value="1"/>
</dbReference>
<dbReference type="GO" id="GO:0016787">
    <property type="term" value="F:hydrolase activity"/>
    <property type="evidence" value="ECO:0007669"/>
    <property type="project" value="UniProtKB-KW"/>
</dbReference>